<dbReference type="AlphaFoldDB" id="A0A367ZRJ7"/>
<dbReference type="Gene3D" id="3.30.450.90">
    <property type="match status" value="1"/>
</dbReference>
<dbReference type="Gene3D" id="3.40.50.300">
    <property type="entry name" value="P-loop containing nucleotide triphosphate hydrolases"/>
    <property type="match status" value="1"/>
</dbReference>
<accession>A0A367ZRJ7</accession>
<comment type="caution">
    <text evidence="3">The sequence shown here is derived from an EMBL/GenBank/DDBJ whole genome shotgun (WGS) entry which is preliminary data.</text>
</comment>
<evidence type="ECO:0000256" key="1">
    <source>
        <dbReference type="ARBA" id="ARBA00006611"/>
    </source>
</evidence>
<proteinExistence type="inferred from homology"/>
<dbReference type="SUPFAM" id="SSF52540">
    <property type="entry name" value="P-loop containing nucleoside triphosphate hydrolases"/>
    <property type="match status" value="1"/>
</dbReference>
<dbReference type="Pfam" id="PF00437">
    <property type="entry name" value="T2SSE"/>
    <property type="match status" value="1"/>
</dbReference>
<sequence>MDGLFKLLADLAKKKVSALHLAPGEICFIRKNGLLEPLTGISFGENEVKQFILKTSTPRAREILGKARQVTYAFEHPALGRFRCSAFFAKNRFAVAVRVIPDKPPSLAELGLPEAVKKILARPAGLIVVASPSGHGKTTTIAALLGFINSHFQKNVVTVENPVEIRFRDEMSAFIQRSIPLDVANFYEGLVEAYRLYPDVVMTDSINYADAFDQALFLCESGCLVIAATDGGSCQQIIERLIYSRPKEERDSLRGKLAAHLALIISQRLAPRQDTIGRIPVFDILVNTPQVKTLIKNENLVMLKSIQEQDQASGMQTCDRHLLTLAQKNVISPATAVALADDPQEMQTRFAKR</sequence>
<comment type="similarity">
    <text evidence="1">Belongs to the GSP E family.</text>
</comment>
<dbReference type="GO" id="GO:0016887">
    <property type="term" value="F:ATP hydrolysis activity"/>
    <property type="evidence" value="ECO:0007669"/>
    <property type="project" value="InterPro"/>
</dbReference>
<dbReference type="InterPro" id="IPR001482">
    <property type="entry name" value="T2SS/T4SS_dom"/>
</dbReference>
<dbReference type="InterPro" id="IPR027417">
    <property type="entry name" value="P-loop_NTPase"/>
</dbReference>
<feature type="domain" description="Bacterial type II secretion system protein E" evidence="2">
    <location>
        <begin position="94"/>
        <end position="275"/>
    </location>
</feature>
<evidence type="ECO:0000313" key="3">
    <source>
        <dbReference type="EMBL" id="RCK80359.1"/>
    </source>
</evidence>
<dbReference type="Proteomes" id="UP000252355">
    <property type="component" value="Unassembled WGS sequence"/>
</dbReference>
<protein>
    <submittedName>
        <fullName evidence="3">Twitching motility protein PilT</fullName>
    </submittedName>
</protein>
<gene>
    <name evidence="3" type="ORF">OZSIB_3105</name>
</gene>
<reference evidence="3 4" key="1">
    <citation type="submission" date="2018-05" db="EMBL/GenBank/DDBJ databases">
        <title>A metagenomic window into the 2 km-deep terrestrial subsurface aquifer revealed taxonomically and functionally diverse microbial community comprising novel uncultured bacterial lineages.</title>
        <authorList>
            <person name="Kadnikov V.V."/>
            <person name="Mardanov A.V."/>
            <person name="Beletsky A.V."/>
            <person name="Banks D."/>
            <person name="Pimenov N.V."/>
            <person name="Frank Y.A."/>
            <person name="Karnachuk O.V."/>
            <person name="Ravin N.V."/>
        </authorList>
    </citation>
    <scope>NUCLEOTIDE SEQUENCE [LARGE SCALE GENOMIC DNA]</scope>
    <source>
        <strain evidence="3">BY5</strain>
    </source>
</reference>
<evidence type="ECO:0000313" key="4">
    <source>
        <dbReference type="Proteomes" id="UP000252355"/>
    </source>
</evidence>
<dbReference type="PANTHER" id="PTHR30486">
    <property type="entry name" value="TWITCHING MOTILITY PROTEIN PILT"/>
    <property type="match status" value="1"/>
</dbReference>
<name>A0A367ZRJ7_9BACT</name>
<dbReference type="EMBL" id="QOQW01000006">
    <property type="protein sequence ID" value="RCK80359.1"/>
    <property type="molecule type" value="Genomic_DNA"/>
</dbReference>
<evidence type="ECO:0000259" key="2">
    <source>
        <dbReference type="Pfam" id="PF00437"/>
    </source>
</evidence>
<dbReference type="InterPro" id="IPR050921">
    <property type="entry name" value="T4SS_GSP_E_ATPase"/>
</dbReference>
<organism evidence="3 4">
    <name type="scientific">Candidatus Ozemobacter sibiricus</name>
    <dbReference type="NCBI Taxonomy" id="2268124"/>
    <lineage>
        <taxon>Bacteria</taxon>
        <taxon>Candidatus Ozemobacteria</taxon>
        <taxon>Candidatus Ozemobacterales</taxon>
        <taxon>Candidatus Ozemobacteraceae</taxon>
        <taxon>Candidatus Ozemobacter</taxon>
    </lineage>
</organism>